<evidence type="ECO:0000313" key="1">
    <source>
        <dbReference type="EMBL" id="PPJ59569.1"/>
    </source>
</evidence>
<dbReference type="EMBL" id="PNEN01000374">
    <property type="protein sequence ID" value="PPJ59569.1"/>
    <property type="molecule type" value="Genomic_DNA"/>
</dbReference>
<protein>
    <submittedName>
        <fullName evidence="1">Uncharacterized protein</fullName>
    </submittedName>
</protein>
<dbReference type="AlphaFoldDB" id="A0A2S6CIL3"/>
<dbReference type="OrthoDB" id="10476205at2759"/>
<reference evidence="2" key="1">
    <citation type="journal article" date="2017" name="bioRxiv">
        <title>Conservation of a gene cluster reveals novel cercosporin biosynthetic mechanisms and extends production to the genus Colletotrichum.</title>
        <authorList>
            <person name="de Jonge R."/>
            <person name="Ebert M.K."/>
            <person name="Huitt-Roehl C.R."/>
            <person name="Pal P."/>
            <person name="Suttle J.C."/>
            <person name="Spanner R.E."/>
            <person name="Neubauer J.D."/>
            <person name="Jurick W.M.II."/>
            <person name="Stott K.A."/>
            <person name="Secor G.A."/>
            <person name="Thomma B.P.H.J."/>
            <person name="Van de Peer Y."/>
            <person name="Townsend C.A."/>
            <person name="Bolton M.D."/>
        </authorList>
    </citation>
    <scope>NUCLEOTIDE SEQUENCE [LARGE SCALE GENOMIC DNA]</scope>
    <source>
        <strain evidence="2">CBS538.71</strain>
    </source>
</reference>
<comment type="caution">
    <text evidence="1">The sequence shown here is derived from an EMBL/GenBank/DDBJ whole genome shotgun (WGS) entry which is preliminary data.</text>
</comment>
<accession>A0A2S6CIL3</accession>
<dbReference type="Proteomes" id="UP000237631">
    <property type="component" value="Unassembled WGS sequence"/>
</dbReference>
<keyword evidence="2" id="KW-1185">Reference proteome</keyword>
<proteinExistence type="predicted"/>
<evidence type="ECO:0000313" key="2">
    <source>
        <dbReference type="Proteomes" id="UP000237631"/>
    </source>
</evidence>
<organism evidence="1 2">
    <name type="scientific">Cercospora berteroae</name>
    <dbReference type="NCBI Taxonomy" id="357750"/>
    <lineage>
        <taxon>Eukaryota</taxon>
        <taxon>Fungi</taxon>
        <taxon>Dikarya</taxon>
        <taxon>Ascomycota</taxon>
        <taxon>Pezizomycotina</taxon>
        <taxon>Dothideomycetes</taxon>
        <taxon>Dothideomycetidae</taxon>
        <taxon>Mycosphaerellales</taxon>
        <taxon>Mycosphaerellaceae</taxon>
        <taxon>Cercospora</taxon>
    </lineage>
</organism>
<name>A0A2S6CIL3_9PEZI</name>
<gene>
    <name evidence="1" type="ORF">CBER1_11688</name>
</gene>
<sequence length="157" mass="17012">MTRRATFIQNGATRIIIAVVDLELLSATTGGGHFTDVLDASSIARDNNLPSPQFYGYANGPRAGFAKEYLVPRVIPAEAVVALVPGLGVEWKVPVHLGVLRVPSALVTEARGASLPDSDEDLIRQLIYLRTGGGDQVLVQRIMRALCVRAWDYDLNL</sequence>